<dbReference type="STRING" id="1016849.A0A0D1Z4Z9"/>
<keyword evidence="4 7" id="KW-0175">Coiled coil</keyword>
<evidence type="ECO:0000313" key="9">
    <source>
        <dbReference type="Proteomes" id="UP000053599"/>
    </source>
</evidence>
<evidence type="ECO:0000256" key="1">
    <source>
        <dbReference type="ARBA" id="ARBA00004173"/>
    </source>
</evidence>
<evidence type="ECO:0000313" key="8">
    <source>
        <dbReference type="EMBL" id="KIV81948.1"/>
    </source>
</evidence>
<dbReference type="PANTHER" id="PTHR48417:SF1">
    <property type="entry name" value="ATP SYNTHASE F1 SUBUNIT EPSILON"/>
    <property type="match status" value="1"/>
</dbReference>
<reference evidence="8 9" key="1">
    <citation type="submission" date="2015-01" db="EMBL/GenBank/DDBJ databases">
        <title>The Genome Sequence of Exophiala sideris CBS121828.</title>
        <authorList>
            <consortium name="The Broad Institute Genomics Platform"/>
            <person name="Cuomo C."/>
            <person name="de Hoog S."/>
            <person name="Gorbushina A."/>
            <person name="Stielow B."/>
            <person name="Teixiera M."/>
            <person name="Abouelleil A."/>
            <person name="Chapman S.B."/>
            <person name="Priest M."/>
            <person name="Young S.K."/>
            <person name="Wortman J."/>
            <person name="Nusbaum C."/>
            <person name="Birren B."/>
        </authorList>
    </citation>
    <scope>NUCLEOTIDE SEQUENCE [LARGE SCALE GENOMIC DNA]</scope>
    <source>
        <strain evidence="8 9">CBS 121828</strain>
    </source>
</reference>
<comment type="subcellular location">
    <subcellularLocation>
        <location evidence="1">Mitochondrion</location>
    </subcellularLocation>
</comment>
<comment type="function">
    <text evidence="6">Inhibits the enzyme activity of ATPase.</text>
</comment>
<dbReference type="OrthoDB" id="5532350at2759"/>
<keyword evidence="3" id="KW-0809">Transit peptide</keyword>
<evidence type="ECO:0000256" key="7">
    <source>
        <dbReference type="SAM" id="Coils"/>
    </source>
</evidence>
<evidence type="ECO:0000256" key="2">
    <source>
        <dbReference type="ARBA" id="ARBA00010901"/>
    </source>
</evidence>
<gene>
    <name evidence="8" type="ORF">PV11_04095</name>
</gene>
<dbReference type="EMBL" id="KN846952">
    <property type="protein sequence ID" value="KIV81948.1"/>
    <property type="molecule type" value="Genomic_DNA"/>
</dbReference>
<sequence length="102" mass="11643">MLRTQVVKLARATPSVQRSFSVAAVRAAEGDTGSTRSGGIARGDAWTNREQANETKFIREREMESLRKLKEKLQQQRKHLDELETHIKDLESEHGQITKELK</sequence>
<organism evidence="8 9">
    <name type="scientific">Exophiala sideris</name>
    <dbReference type="NCBI Taxonomy" id="1016849"/>
    <lineage>
        <taxon>Eukaryota</taxon>
        <taxon>Fungi</taxon>
        <taxon>Dikarya</taxon>
        <taxon>Ascomycota</taxon>
        <taxon>Pezizomycotina</taxon>
        <taxon>Eurotiomycetes</taxon>
        <taxon>Chaetothyriomycetidae</taxon>
        <taxon>Chaetothyriales</taxon>
        <taxon>Herpotrichiellaceae</taxon>
        <taxon>Exophiala</taxon>
    </lineage>
</organism>
<comment type="similarity">
    <text evidence="2 6">Belongs to the ATPase inhibitor family.</text>
</comment>
<keyword evidence="5" id="KW-0496">Mitochondrion</keyword>
<dbReference type="Gene3D" id="1.20.5.500">
    <property type="entry name" value="Single helix bin"/>
    <property type="match status" value="1"/>
</dbReference>
<dbReference type="GO" id="GO:0042030">
    <property type="term" value="F:ATPase inhibitor activity"/>
    <property type="evidence" value="ECO:0007669"/>
    <property type="project" value="InterPro"/>
</dbReference>
<protein>
    <recommendedName>
        <fullName evidence="6">ATPase inhibitor, mitochondrial</fullName>
    </recommendedName>
</protein>
<accession>A0A0D1Z4Z9</accession>
<name>A0A0D1Z4Z9_9EURO</name>
<feature type="coiled-coil region" evidence="7">
    <location>
        <begin position="59"/>
        <end position="100"/>
    </location>
</feature>
<dbReference type="GO" id="GO:0005739">
    <property type="term" value="C:mitochondrion"/>
    <property type="evidence" value="ECO:0007669"/>
    <property type="project" value="UniProtKB-SubCell"/>
</dbReference>
<dbReference type="AlphaFoldDB" id="A0A0D1Z4Z9"/>
<evidence type="ECO:0000256" key="5">
    <source>
        <dbReference type="ARBA" id="ARBA00023128"/>
    </source>
</evidence>
<evidence type="ECO:0000256" key="6">
    <source>
        <dbReference type="RuleBase" id="RU368087"/>
    </source>
</evidence>
<dbReference type="PANTHER" id="PTHR48417">
    <property type="entry name" value="ATP SYNTHASE F1 SUBUNIT EPSILON"/>
    <property type="match status" value="1"/>
</dbReference>
<dbReference type="Proteomes" id="UP000053599">
    <property type="component" value="Unassembled WGS sequence"/>
</dbReference>
<proteinExistence type="inferred from homology"/>
<dbReference type="InterPro" id="IPR007648">
    <property type="entry name" value="ATPase_inhibitor_mt"/>
</dbReference>
<evidence type="ECO:0000256" key="4">
    <source>
        <dbReference type="ARBA" id="ARBA00023054"/>
    </source>
</evidence>
<evidence type="ECO:0000256" key="3">
    <source>
        <dbReference type="ARBA" id="ARBA00022946"/>
    </source>
</evidence>
<dbReference type="Pfam" id="PF04568">
    <property type="entry name" value="IATP"/>
    <property type="match status" value="1"/>
</dbReference>